<proteinExistence type="predicted"/>
<accession>A0A8H7CKL4</accession>
<organism evidence="1 2">
    <name type="scientific">Mycena venus</name>
    <dbReference type="NCBI Taxonomy" id="2733690"/>
    <lineage>
        <taxon>Eukaryota</taxon>
        <taxon>Fungi</taxon>
        <taxon>Dikarya</taxon>
        <taxon>Basidiomycota</taxon>
        <taxon>Agaricomycotina</taxon>
        <taxon>Agaricomycetes</taxon>
        <taxon>Agaricomycetidae</taxon>
        <taxon>Agaricales</taxon>
        <taxon>Marasmiineae</taxon>
        <taxon>Mycenaceae</taxon>
        <taxon>Mycena</taxon>
    </lineage>
</organism>
<keyword evidence="2" id="KW-1185">Reference proteome</keyword>
<dbReference type="InterPro" id="IPR036047">
    <property type="entry name" value="F-box-like_dom_sf"/>
</dbReference>
<dbReference type="Proteomes" id="UP000620124">
    <property type="component" value="Unassembled WGS sequence"/>
</dbReference>
<dbReference type="SUPFAM" id="SSF81383">
    <property type="entry name" value="F-box domain"/>
    <property type="match status" value="1"/>
</dbReference>
<name>A0A8H7CKL4_9AGAR</name>
<reference evidence="1" key="1">
    <citation type="submission" date="2020-05" db="EMBL/GenBank/DDBJ databases">
        <title>Mycena genomes resolve the evolution of fungal bioluminescence.</title>
        <authorList>
            <person name="Tsai I.J."/>
        </authorList>
    </citation>
    <scope>NUCLEOTIDE SEQUENCE</scope>
    <source>
        <strain evidence="1">CCC161011</strain>
    </source>
</reference>
<dbReference type="AlphaFoldDB" id="A0A8H7CKL4"/>
<comment type="caution">
    <text evidence="1">The sequence shown here is derived from an EMBL/GenBank/DDBJ whole genome shotgun (WGS) entry which is preliminary data.</text>
</comment>
<sequence>MYTRHLINTMLTTTSAFEDLGDDVLLVILCFSDVYTVLAVSLVNRHLRTITFVKQLWMSLIDDLRARGFFEIPLSDLSQYTTSQLIDQVRTLVVGPQTWRADSDLSSEVQPLLTKEIIVPVTTRVGYTKVHLINGGRHVIMGWFRGLEIWDLKDKRRVWTRATDTIPAADAGQFTVGRTIEDNALTVAVIAGRRKALEIIRIDLQHWNVTETVNVALPQDQGGVLVDDAINGNLVFILMSREAPSG</sequence>
<protein>
    <recommendedName>
        <fullName evidence="3">F-box domain-containing protein</fullName>
    </recommendedName>
</protein>
<dbReference type="Gene3D" id="1.20.1280.50">
    <property type="match status" value="1"/>
</dbReference>
<evidence type="ECO:0000313" key="2">
    <source>
        <dbReference type="Proteomes" id="UP000620124"/>
    </source>
</evidence>
<dbReference type="OrthoDB" id="3006897at2759"/>
<gene>
    <name evidence="1" type="ORF">MVEN_01853400</name>
</gene>
<evidence type="ECO:0008006" key="3">
    <source>
        <dbReference type="Google" id="ProtNLM"/>
    </source>
</evidence>
<dbReference type="EMBL" id="JACAZI010000018">
    <property type="protein sequence ID" value="KAF7341184.1"/>
    <property type="molecule type" value="Genomic_DNA"/>
</dbReference>
<evidence type="ECO:0000313" key="1">
    <source>
        <dbReference type="EMBL" id="KAF7341184.1"/>
    </source>
</evidence>